<sequence length="57" mass="6384">MVKSRLTLELIDKKSKRCLSFSVIKSMFPFLGSMFDVATSCHFFIKGLNVVTLPALS</sequence>
<feature type="non-terminal residue" evidence="1">
    <location>
        <position position="57"/>
    </location>
</feature>
<proteinExistence type="predicted"/>
<dbReference type="Proteomes" id="UP000265520">
    <property type="component" value="Unassembled WGS sequence"/>
</dbReference>
<keyword evidence="2" id="KW-1185">Reference proteome</keyword>
<dbReference type="EMBL" id="LXQA010559930">
    <property type="protein sequence ID" value="MCI59244.1"/>
    <property type="molecule type" value="Genomic_DNA"/>
</dbReference>
<protein>
    <submittedName>
        <fullName evidence="1">Uncharacterized protein</fullName>
    </submittedName>
</protein>
<organism evidence="1 2">
    <name type="scientific">Trifolium medium</name>
    <dbReference type="NCBI Taxonomy" id="97028"/>
    <lineage>
        <taxon>Eukaryota</taxon>
        <taxon>Viridiplantae</taxon>
        <taxon>Streptophyta</taxon>
        <taxon>Embryophyta</taxon>
        <taxon>Tracheophyta</taxon>
        <taxon>Spermatophyta</taxon>
        <taxon>Magnoliopsida</taxon>
        <taxon>eudicotyledons</taxon>
        <taxon>Gunneridae</taxon>
        <taxon>Pentapetalae</taxon>
        <taxon>rosids</taxon>
        <taxon>fabids</taxon>
        <taxon>Fabales</taxon>
        <taxon>Fabaceae</taxon>
        <taxon>Papilionoideae</taxon>
        <taxon>50 kb inversion clade</taxon>
        <taxon>NPAAA clade</taxon>
        <taxon>Hologalegina</taxon>
        <taxon>IRL clade</taxon>
        <taxon>Trifolieae</taxon>
        <taxon>Trifolium</taxon>
    </lineage>
</organism>
<evidence type="ECO:0000313" key="2">
    <source>
        <dbReference type="Proteomes" id="UP000265520"/>
    </source>
</evidence>
<evidence type="ECO:0000313" key="1">
    <source>
        <dbReference type="EMBL" id="MCI59244.1"/>
    </source>
</evidence>
<comment type="caution">
    <text evidence="1">The sequence shown here is derived from an EMBL/GenBank/DDBJ whole genome shotgun (WGS) entry which is preliminary data.</text>
</comment>
<reference evidence="1 2" key="1">
    <citation type="journal article" date="2018" name="Front. Plant Sci.">
        <title>Red Clover (Trifolium pratense) and Zigzag Clover (T. medium) - A Picture of Genomic Similarities and Differences.</title>
        <authorList>
            <person name="Dluhosova J."/>
            <person name="Istvanek J."/>
            <person name="Nedelnik J."/>
            <person name="Repkova J."/>
        </authorList>
    </citation>
    <scope>NUCLEOTIDE SEQUENCE [LARGE SCALE GENOMIC DNA]</scope>
    <source>
        <strain evidence="2">cv. 10/8</strain>
        <tissue evidence="1">Leaf</tissue>
    </source>
</reference>
<accession>A0A392TF69</accession>
<name>A0A392TF69_9FABA</name>
<dbReference type="AlphaFoldDB" id="A0A392TF69"/>